<dbReference type="Pfam" id="PF02687">
    <property type="entry name" value="FtsX"/>
    <property type="match status" value="2"/>
</dbReference>
<keyword evidence="4 7" id="KW-1133">Transmembrane helix</keyword>
<dbReference type="PANTHER" id="PTHR30572:SF4">
    <property type="entry name" value="ABC TRANSPORTER PERMEASE YTRF"/>
    <property type="match status" value="1"/>
</dbReference>
<keyword evidence="2" id="KW-1003">Cell membrane</keyword>
<feature type="domain" description="ABC3 transporter permease C-terminal" evidence="8">
    <location>
        <begin position="686"/>
        <end position="798"/>
    </location>
</feature>
<dbReference type="GO" id="GO:0005886">
    <property type="term" value="C:plasma membrane"/>
    <property type="evidence" value="ECO:0007669"/>
    <property type="project" value="UniProtKB-SubCell"/>
</dbReference>
<evidence type="ECO:0008006" key="11">
    <source>
        <dbReference type="Google" id="ProtNLM"/>
    </source>
</evidence>
<evidence type="ECO:0000313" key="10">
    <source>
        <dbReference type="EMBL" id="CAA9366301.1"/>
    </source>
</evidence>
<feature type="transmembrane region" description="Helical" evidence="7">
    <location>
        <begin position="331"/>
        <end position="354"/>
    </location>
</feature>
<feature type="transmembrane region" description="Helical" evidence="7">
    <location>
        <begin position="374"/>
        <end position="394"/>
    </location>
</feature>
<dbReference type="InterPro" id="IPR003838">
    <property type="entry name" value="ABC3_permease_C"/>
</dbReference>
<evidence type="ECO:0000256" key="7">
    <source>
        <dbReference type="SAM" id="Phobius"/>
    </source>
</evidence>
<gene>
    <name evidence="10" type="ORF">AVDCRST_MAG68-4876</name>
</gene>
<evidence type="ECO:0000256" key="6">
    <source>
        <dbReference type="ARBA" id="ARBA00038076"/>
    </source>
</evidence>
<accession>A0A6J4MWD0</accession>
<name>A0A6J4MWD0_9BACT</name>
<dbReference type="EMBL" id="CADCTW010000221">
    <property type="protein sequence ID" value="CAA9366301.1"/>
    <property type="molecule type" value="Genomic_DNA"/>
</dbReference>
<comment type="subcellular location">
    <subcellularLocation>
        <location evidence="1">Cell membrane</location>
        <topology evidence="1">Multi-pass membrane protein</topology>
    </subcellularLocation>
</comment>
<reference evidence="10" key="1">
    <citation type="submission" date="2020-02" db="EMBL/GenBank/DDBJ databases">
        <authorList>
            <person name="Meier V. D."/>
        </authorList>
    </citation>
    <scope>NUCLEOTIDE SEQUENCE</scope>
    <source>
        <strain evidence="10">AVDCRST_MAG68</strain>
    </source>
</reference>
<feature type="transmembrane region" description="Helical" evidence="7">
    <location>
        <begin position="769"/>
        <end position="791"/>
    </location>
</feature>
<sequence>MTRTLRSLLRDPWFAAWVILSLGLSLGAVASVFSIADRLLLRPPAGVADAGLVGRVSAKSVGTSSGSTFDQTTFSYPAYQAARERAKGRVELGAFTLPARAELVAGAEAGEARVSFASGNYFALLGVRTRAGSLFREADDQPSASPLAVVSEAFARRFSAEPRAVIGRSIRLDGRFYTVAGIVADGFAGTEVTPTEVWVPLRAAGDDAFGEGWTASSDIYPLTVLGRRAPGVDRAVAAQVVIAGLSAEPPSAGRTLQYLSAGFDPLLAARGPNPSRQAMLTVWLAATALAMLLVASINVGTLFLARGRRRVRDHAVRMALGATRGQIVRTLMWEALVLTALGGALGLLAAHLASGMLRALILPQAAGGGALVDLRVAGFTALLTLAVALCTAAIPALRSSAVSPAACVRDAPAAARGPGRKWRFALHTVQAALSASLLVATGLFVRSSFFAQRLDLGFDPSSLYAVTAEFPPGSVAPASLDEAFTRMKARVAAAPGVSGAAVASTAPMISSEISLVYADEAPDDVGGMLEGPFQNVVDRDYLAVTGTALLRGRGIEAAEQAGGALINRSAAARLWRGRDPLGRCLRLRTESAPCTPVVGVVEDVVRSTISDPPAFQVYLPRAAQSGRGRLLLFRSSEDAGDVAALVRPLFAEAFPASAAPRVRSIEQATGAQSALWRSGAVLFTALGALMVLLAAVGLYGSLSYLASARYYEFGVRIAFGARPYRIALSFVRFGVLVTGAGLLAGLALLRLGQPQLQPLLFETRVFDPWVIGSAFLLLVLVSVAATVRPAFTAARADPMALLRGTR</sequence>
<evidence type="ECO:0000256" key="3">
    <source>
        <dbReference type="ARBA" id="ARBA00022692"/>
    </source>
</evidence>
<dbReference type="Pfam" id="PF12704">
    <property type="entry name" value="MacB_PCD"/>
    <property type="match status" value="2"/>
</dbReference>
<evidence type="ECO:0000256" key="5">
    <source>
        <dbReference type="ARBA" id="ARBA00023136"/>
    </source>
</evidence>
<keyword evidence="5 7" id="KW-0472">Membrane</keyword>
<evidence type="ECO:0000259" key="9">
    <source>
        <dbReference type="Pfam" id="PF12704"/>
    </source>
</evidence>
<dbReference type="PANTHER" id="PTHR30572">
    <property type="entry name" value="MEMBRANE COMPONENT OF TRANSPORTER-RELATED"/>
    <property type="match status" value="1"/>
</dbReference>
<dbReference type="AlphaFoldDB" id="A0A6J4MWD0"/>
<protein>
    <recommendedName>
        <fullName evidence="11">ABC transporter, fused permease protein</fullName>
    </recommendedName>
</protein>
<feature type="transmembrane region" description="Helical" evidence="7">
    <location>
        <begin position="681"/>
        <end position="705"/>
    </location>
</feature>
<feature type="transmembrane region" description="Helical" evidence="7">
    <location>
        <begin position="12"/>
        <end position="36"/>
    </location>
</feature>
<dbReference type="InterPro" id="IPR050250">
    <property type="entry name" value="Macrolide_Exporter_MacB"/>
</dbReference>
<feature type="transmembrane region" description="Helical" evidence="7">
    <location>
        <begin position="282"/>
        <end position="305"/>
    </location>
</feature>
<evidence type="ECO:0000259" key="8">
    <source>
        <dbReference type="Pfam" id="PF02687"/>
    </source>
</evidence>
<feature type="domain" description="MacB-like periplasmic core" evidence="9">
    <location>
        <begin position="19"/>
        <end position="238"/>
    </location>
</feature>
<feature type="domain" description="MacB-like periplasmic core" evidence="9">
    <location>
        <begin position="456"/>
        <end position="642"/>
    </location>
</feature>
<organism evidence="10">
    <name type="scientific">uncultured Gemmatimonadota bacterium</name>
    <dbReference type="NCBI Taxonomy" id="203437"/>
    <lineage>
        <taxon>Bacteria</taxon>
        <taxon>Pseudomonadati</taxon>
        <taxon>Gemmatimonadota</taxon>
        <taxon>environmental samples</taxon>
    </lineage>
</organism>
<dbReference type="InterPro" id="IPR025857">
    <property type="entry name" value="MacB_PCD"/>
</dbReference>
<feature type="transmembrane region" description="Helical" evidence="7">
    <location>
        <begin position="424"/>
        <end position="445"/>
    </location>
</feature>
<feature type="domain" description="ABC3 transporter permease C-terminal" evidence="8">
    <location>
        <begin position="288"/>
        <end position="403"/>
    </location>
</feature>
<evidence type="ECO:0000256" key="4">
    <source>
        <dbReference type="ARBA" id="ARBA00022989"/>
    </source>
</evidence>
<evidence type="ECO:0000256" key="2">
    <source>
        <dbReference type="ARBA" id="ARBA00022475"/>
    </source>
</evidence>
<proteinExistence type="inferred from homology"/>
<keyword evidence="3 7" id="KW-0812">Transmembrane</keyword>
<evidence type="ECO:0000256" key="1">
    <source>
        <dbReference type="ARBA" id="ARBA00004651"/>
    </source>
</evidence>
<comment type="similarity">
    <text evidence="6">Belongs to the ABC-4 integral membrane protein family.</text>
</comment>
<feature type="transmembrane region" description="Helical" evidence="7">
    <location>
        <begin position="726"/>
        <end position="749"/>
    </location>
</feature>
<dbReference type="GO" id="GO:0022857">
    <property type="term" value="F:transmembrane transporter activity"/>
    <property type="evidence" value="ECO:0007669"/>
    <property type="project" value="TreeGrafter"/>
</dbReference>